<evidence type="ECO:0000256" key="3">
    <source>
        <dbReference type="ARBA" id="ARBA00022722"/>
    </source>
</evidence>
<dbReference type="OMA" id="ENGEWHP"/>
<feature type="compositionally biased region" description="Basic and acidic residues" evidence="7">
    <location>
        <begin position="45"/>
        <end position="54"/>
    </location>
</feature>
<keyword evidence="2" id="KW-0548">Nucleotidyltransferase</keyword>
<proteinExistence type="predicted"/>
<evidence type="ECO:0000313" key="9">
    <source>
        <dbReference type="EMBL" id="EFN70485.1"/>
    </source>
</evidence>
<dbReference type="AlphaFoldDB" id="E2A7V6"/>
<protein>
    <submittedName>
        <fullName evidence="9">Retrovirus-related Pol polyprotein from transposon 17.6</fullName>
    </submittedName>
</protein>
<feature type="region of interest" description="Disordered" evidence="7">
    <location>
        <begin position="9"/>
        <end position="57"/>
    </location>
</feature>
<keyword evidence="5" id="KW-0378">Hydrolase</keyword>
<dbReference type="InParanoid" id="E2A7V6"/>
<dbReference type="InterPro" id="IPR043502">
    <property type="entry name" value="DNA/RNA_pol_sf"/>
</dbReference>
<dbReference type="InterPro" id="IPR043128">
    <property type="entry name" value="Rev_trsase/Diguanyl_cyclase"/>
</dbReference>
<dbReference type="InterPro" id="IPR041373">
    <property type="entry name" value="RT_RNaseH"/>
</dbReference>
<evidence type="ECO:0000256" key="7">
    <source>
        <dbReference type="SAM" id="MobiDB-lite"/>
    </source>
</evidence>
<keyword evidence="3" id="KW-0540">Nuclease</keyword>
<dbReference type="GO" id="GO:0004519">
    <property type="term" value="F:endonuclease activity"/>
    <property type="evidence" value="ECO:0007669"/>
    <property type="project" value="UniProtKB-KW"/>
</dbReference>
<organism evidence="10">
    <name type="scientific">Camponotus floridanus</name>
    <name type="common">Florida carpenter ant</name>
    <dbReference type="NCBI Taxonomy" id="104421"/>
    <lineage>
        <taxon>Eukaryota</taxon>
        <taxon>Metazoa</taxon>
        <taxon>Ecdysozoa</taxon>
        <taxon>Arthropoda</taxon>
        <taxon>Hexapoda</taxon>
        <taxon>Insecta</taxon>
        <taxon>Pterygota</taxon>
        <taxon>Neoptera</taxon>
        <taxon>Endopterygota</taxon>
        <taxon>Hymenoptera</taxon>
        <taxon>Apocrita</taxon>
        <taxon>Aculeata</taxon>
        <taxon>Formicoidea</taxon>
        <taxon>Formicidae</taxon>
        <taxon>Formicinae</taxon>
        <taxon>Camponotus</taxon>
    </lineage>
</organism>
<name>E2A7V6_CAMFO</name>
<keyword evidence="10" id="KW-1185">Reference proteome</keyword>
<feature type="compositionally biased region" description="Low complexity" evidence="7">
    <location>
        <begin position="28"/>
        <end position="41"/>
    </location>
</feature>
<keyword evidence="4" id="KW-0255">Endonuclease</keyword>
<dbReference type="GO" id="GO:0016787">
    <property type="term" value="F:hydrolase activity"/>
    <property type="evidence" value="ECO:0007669"/>
    <property type="project" value="UniProtKB-KW"/>
</dbReference>
<dbReference type="Pfam" id="PF17917">
    <property type="entry name" value="RT_RNaseH"/>
    <property type="match status" value="1"/>
</dbReference>
<dbReference type="SUPFAM" id="SSF56672">
    <property type="entry name" value="DNA/RNA polymerases"/>
    <property type="match status" value="1"/>
</dbReference>
<dbReference type="Gene3D" id="3.30.70.270">
    <property type="match status" value="1"/>
</dbReference>
<dbReference type="Proteomes" id="UP000000311">
    <property type="component" value="Unassembled WGS sequence"/>
</dbReference>
<evidence type="ECO:0000256" key="1">
    <source>
        <dbReference type="ARBA" id="ARBA00022679"/>
    </source>
</evidence>
<evidence type="ECO:0000313" key="10">
    <source>
        <dbReference type="Proteomes" id="UP000000311"/>
    </source>
</evidence>
<dbReference type="GO" id="GO:0003964">
    <property type="term" value="F:RNA-directed DNA polymerase activity"/>
    <property type="evidence" value="ECO:0007669"/>
    <property type="project" value="UniProtKB-KW"/>
</dbReference>
<keyword evidence="6" id="KW-0695">RNA-directed DNA polymerase</keyword>
<dbReference type="CDD" id="cd09274">
    <property type="entry name" value="RNase_HI_RT_Ty3"/>
    <property type="match status" value="1"/>
</dbReference>
<dbReference type="PANTHER" id="PTHR37984:SF5">
    <property type="entry name" value="PROTEIN NYNRIN-LIKE"/>
    <property type="match status" value="1"/>
</dbReference>
<dbReference type="InterPro" id="IPR050951">
    <property type="entry name" value="Retrovirus_Pol_polyprotein"/>
</dbReference>
<evidence type="ECO:0000259" key="8">
    <source>
        <dbReference type="Pfam" id="PF17917"/>
    </source>
</evidence>
<sequence length="303" mass="34266">MEPGVFAIDGAAAKTAGARHRVTHSPVRTRAQAGRATTATTSDGGRQHPDTKSVEEEDAFAATTIHRDARPDAEAIESRTLDDLSRRLQASLELNDRMSRQIEALMALTKPLERLLMKNAKFVWEKEANNAFEEIKRAFREASSLYIIKSERRFGMYVDASKYGLGAMLYQYEENDPQTEYVVAYASRSLKGAELNYIITELECLALVWALRKWYANLLGRQVRVNTDHRALKFLSACADDSSRIARWLAFLQEFDLEIEHIPGSTNIVADTLSRQNVKNGYVKKEDAIKRIARQGGTPRRRI</sequence>
<evidence type="ECO:0000256" key="6">
    <source>
        <dbReference type="ARBA" id="ARBA00022918"/>
    </source>
</evidence>
<accession>E2A7V6</accession>
<evidence type="ECO:0000256" key="2">
    <source>
        <dbReference type="ARBA" id="ARBA00022695"/>
    </source>
</evidence>
<keyword evidence="1" id="KW-0808">Transferase</keyword>
<dbReference type="OrthoDB" id="7700898at2759"/>
<evidence type="ECO:0000256" key="4">
    <source>
        <dbReference type="ARBA" id="ARBA00022759"/>
    </source>
</evidence>
<feature type="domain" description="Reverse transcriptase RNase H-like" evidence="8">
    <location>
        <begin position="151"/>
        <end position="255"/>
    </location>
</feature>
<reference evidence="9 10" key="1">
    <citation type="journal article" date="2010" name="Science">
        <title>Genomic comparison of the ants Camponotus floridanus and Harpegnathos saltator.</title>
        <authorList>
            <person name="Bonasio R."/>
            <person name="Zhang G."/>
            <person name="Ye C."/>
            <person name="Mutti N.S."/>
            <person name="Fang X."/>
            <person name="Qin N."/>
            <person name="Donahue G."/>
            <person name="Yang P."/>
            <person name="Li Q."/>
            <person name="Li C."/>
            <person name="Zhang P."/>
            <person name="Huang Z."/>
            <person name="Berger S.L."/>
            <person name="Reinberg D."/>
            <person name="Wang J."/>
            <person name="Liebig J."/>
        </authorList>
    </citation>
    <scope>NUCLEOTIDE SEQUENCE [LARGE SCALE GENOMIC DNA]</scope>
    <source>
        <strain evidence="10">C129</strain>
    </source>
</reference>
<gene>
    <name evidence="9" type="ORF">EAG_06201</name>
</gene>
<dbReference type="EMBL" id="GL437417">
    <property type="protein sequence ID" value="EFN70485.1"/>
    <property type="molecule type" value="Genomic_DNA"/>
</dbReference>
<evidence type="ECO:0000256" key="5">
    <source>
        <dbReference type="ARBA" id="ARBA00022801"/>
    </source>
</evidence>
<dbReference type="PANTHER" id="PTHR37984">
    <property type="entry name" value="PROTEIN CBG26694"/>
    <property type="match status" value="1"/>
</dbReference>
<dbReference type="STRING" id="104421.E2A7V6"/>